<feature type="non-terminal residue" evidence="2">
    <location>
        <position position="1"/>
    </location>
</feature>
<comment type="caution">
    <text evidence="2">The sequence shown here is derived from an EMBL/GenBank/DDBJ whole genome shotgun (WGS) entry which is preliminary data.</text>
</comment>
<dbReference type="Gene3D" id="3.40.710.10">
    <property type="entry name" value="DD-peptidase/beta-lactamase superfamily"/>
    <property type="match status" value="1"/>
</dbReference>
<dbReference type="PANTHER" id="PTHR43283:SF3">
    <property type="entry name" value="BETA-LACTAMASE FAMILY PROTEIN (AFU_ORTHOLOGUE AFUA_5G07500)"/>
    <property type="match status" value="1"/>
</dbReference>
<keyword evidence="3" id="KW-1185">Reference proteome</keyword>
<evidence type="ECO:0000259" key="1">
    <source>
        <dbReference type="Pfam" id="PF00144"/>
    </source>
</evidence>
<dbReference type="EMBL" id="CAXAMM010007677">
    <property type="protein sequence ID" value="CAK9015011.1"/>
    <property type="molecule type" value="Genomic_DNA"/>
</dbReference>
<protein>
    <submittedName>
        <fullName evidence="2">Penicillin-binding protein 4* (PBP 4*) (PBP 4A) (Penicillin-binding protein E)</fullName>
    </submittedName>
</protein>
<gene>
    <name evidence="2" type="ORF">SCF082_LOCUS12571</name>
</gene>
<dbReference type="CDD" id="cd02199">
    <property type="entry name" value="YjgF_YER057c_UK114_like_1"/>
    <property type="match status" value="1"/>
</dbReference>
<evidence type="ECO:0000313" key="2">
    <source>
        <dbReference type="EMBL" id="CAK9015011.1"/>
    </source>
</evidence>
<name>A0ABP0JKQ4_9DINO</name>
<reference evidence="2 3" key="1">
    <citation type="submission" date="2024-02" db="EMBL/GenBank/DDBJ databases">
        <authorList>
            <person name="Chen Y."/>
            <person name="Shah S."/>
            <person name="Dougan E. K."/>
            <person name="Thang M."/>
            <person name="Chan C."/>
        </authorList>
    </citation>
    <scope>NUCLEOTIDE SEQUENCE [LARGE SCALE GENOMIC DNA]</scope>
</reference>
<dbReference type="SUPFAM" id="SSF56601">
    <property type="entry name" value="beta-lactamase/transpeptidase-like"/>
    <property type="match status" value="1"/>
</dbReference>
<organism evidence="2 3">
    <name type="scientific">Durusdinium trenchii</name>
    <dbReference type="NCBI Taxonomy" id="1381693"/>
    <lineage>
        <taxon>Eukaryota</taxon>
        <taxon>Sar</taxon>
        <taxon>Alveolata</taxon>
        <taxon>Dinophyceae</taxon>
        <taxon>Suessiales</taxon>
        <taxon>Symbiodiniaceae</taxon>
        <taxon>Durusdinium</taxon>
    </lineage>
</organism>
<accession>A0ABP0JKQ4</accession>
<dbReference type="InterPro" id="IPR050789">
    <property type="entry name" value="Diverse_Enzym_Activities"/>
</dbReference>
<dbReference type="Pfam" id="PF00144">
    <property type="entry name" value="Beta-lactamase"/>
    <property type="match status" value="1"/>
</dbReference>
<dbReference type="InterPro" id="IPR012338">
    <property type="entry name" value="Beta-lactam/transpept-like"/>
</dbReference>
<feature type="domain" description="Beta-lactamase-related" evidence="1">
    <location>
        <begin position="1"/>
        <end position="295"/>
    </location>
</feature>
<sequence length="374" mass="41224">PVTAVAILKLVESGKLSLIKIDPVRQMRLVVENLEHLVIERQREITIRHLLQHRGGWDRNASFDAMFRSVAFANELGLEPPAEPDAIIRVMLGKPLDFTPGERYAYSNYGYCLLGRVIEKLTGQAYVDFVRSAILEPVGIESMTIGGTRLSDRLAKEVCYYDPARGESVFADDLGATVCHPYGAWYLEAMDSHGGWIASAVDLARFACALDETSPNRLLDDEMLAECYVRPEGLAGFDDEGNPLPRYYGLGWSIRTDEDGNRSATHDGSLPGTNTRLWRRGDGLNVAVLFNTRVSPYGSRVVPPLMERLTPAIEGIEQWPESLVCPEVINGASDLLHEIFGKEGDGYHARSALGFAALPTGAAVEIEAIFEIVE</sequence>
<dbReference type="InterPro" id="IPR013813">
    <property type="entry name" value="Endoribo_LPSP/chorism_mut-like"/>
</dbReference>
<dbReference type="InterPro" id="IPR035959">
    <property type="entry name" value="RutC-like_sf"/>
</dbReference>
<dbReference type="Proteomes" id="UP001642464">
    <property type="component" value="Unassembled WGS sequence"/>
</dbReference>
<proteinExistence type="predicted"/>
<dbReference type="PANTHER" id="PTHR43283">
    <property type="entry name" value="BETA-LACTAMASE-RELATED"/>
    <property type="match status" value="1"/>
</dbReference>
<dbReference type="InterPro" id="IPR001466">
    <property type="entry name" value="Beta-lactam-related"/>
</dbReference>
<dbReference type="SUPFAM" id="SSF55298">
    <property type="entry name" value="YjgF-like"/>
    <property type="match status" value="1"/>
</dbReference>
<dbReference type="Gene3D" id="3.30.1330.40">
    <property type="entry name" value="RutC-like"/>
    <property type="match status" value="1"/>
</dbReference>
<evidence type="ECO:0000313" key="3">
    <source>
        <dbReference type="Proteomes" id="UP001642464"/>
    </source>
</evidence>